<name>U1M289_SEGRC</name>
<dbReference type="EMBL" id="ACZI02000003">
    <property type="protein sequence ID" value="ERG69205.1"/>
    <property type="molecule type" value="Genomic_DNA"/>
</dbReference>
<dbReference type="STRING" id="679197.HMPREF9336_04349"/>
<dbReference type="Proteomes" id="UP000004816">
    <property type="component" value="Unassembled WGS sequence"/>
</dbReference>
<evidence type="ECO:0000313" key="2">
    <source>
        <dbReference type="Proteomes" id="UP000004816"/>
    </source>
</evidence>
<protein>
    <submittedName>
        <fullName evidence="1">Uncharacterized protein</fullName>
    </submittedName>
</protein>
<dbReference type="HOGENOM" id="CLU_1617875_0_0_11"/>
<keyword evidence="2" id="KW-1185">Reference proteome</keyword>
<organism evidence="1 2">
    <name type="scientific">Segniliparus rugosus (strain ATCC BAA-974 / DSM 45345 / CCUG 50838 / CIP 108380 / JCM 13579 / CDC 945)</name>
    <dbReference type="NCBI Taxonomy" id="679197"/>
    <lineage>
        <taxon>Bacteria</taxon>
        <taxon>Bacillati</taxon>
        <taxon>Actinomycetota</taxon>
        <taxon>Actinomycetes</taxon>
        <taxon>Mycobacteriales</taxon>
        <taxon>Segniliparaceae</taxon>
        <taxon>Segniliparus</taxon>
    </lineage>
</organism>
<gene>
    <name evidence="1" type="ORF">HMPREF9336_04349</name>
</gene>
<evidence type="ECO:0000313" key="1">
    <source>
        <dbReference type="EMBL" id="ERG69205.1"/>
    </source>
</evidence>
<sequence length="175" mass="18721">MRGMSLIQKALITAWSIIATGEQIASAEPSVPDLKSYEASDVQEYTRCSDTPGGPSHCGISFRSEDGFYCGMVSVLAEAHCFDTAGLSEDGGSVREYSVKTAGTPTIFVKHLENGSSRDEAQILQPLHKLSFKWGVAYAPPTDQLSCGVVEDGSVSCQNIQGHGFVLSHDGSKTW</sequence>
<accession>U1M289</accession>
<comment type="caution">
    <text evidence="1">The sequence shown here is derived from an EMBL/GenBank/DDBJ whole genome shotgun (WGS) entry which is preliminary data.</text>
</comment>
<reference evidence="1 2" key="1">
    <citation type="journal article" date="2011" name="Stand. Genomic Sci.">
        <title>High quality draft genome sequence of Segniliparus rugosus CDC 945(T)= (ATCC BAA-974(T)).</title>
        <authorList>
            <person name="Earl A.M."/>
            <person name="Desjardins C.A."/>
            <person name="Fitzgerald M.G."/>
            <person name="Arachchi H.M."/>
            <person name="Zeng Q."/>
            <person name="Mehta T."/>
            <person name="Griggs A."/>
            <person name="Birren B.W."/>
            <person name="Toney N.C."/>
            <person name="Carr J."/>
            <person name="Posey J."/>
            <person name="Butler W.R."/>
        </authorList>
    </citation>
    <scope>NUCLEOTIDE SEQUENCE [LARGE SCALE GENOMIC DNA]</scope>
    <source>
        <strain evidence="2">ATCC BAA-974 / DSM 45345 / CCUG 50838 / CIP 108380 / JCM 13579 / CDC 945</strain>
    </source>
</reference>
<proteinExistence type="predicted"/>
<dbReference type="AlphaFoldDB" id="U1M289"/>